<comment type="caution">
    <text evidence="3">The sequence shown here is derived from an EMBL/GenBank/DDBJ whole genome shotgun (WGS) entry which is preliminary data.</text>
</comment>
<proteinExistence type="predicted"/>
<gene>
    <name evidence="3" type="ORF">ACHAWO_004885</name>
</gene>
<dbReference type="PANTHER" id="PTHR12197:SF292">
    <property type="entry name" value="SET DOMAIN-CONTAINING PROTEIN"/>
    <property type="match status" value="1"/>
</dbReference>
<dbReference type="InterPro" id="IPR001214">
    <property type="entry name" value="SET_dom"/>
</dbReference>
<dbReference type="EMBL" id="JALLPJ020000718">
    <property type="protein sequence ID" value="KAL3784670.1"/>
    <property type="molecule type" value="Genomic_DNA"/>
</dbReference>
<dbReference type="AlphaFoldDB" id="A0ABD3P9A4"/>
<feature type="compositionally biased region" description="Acidic residues" evidence="1">
    <location>
        <begin position="14"/>
        <end position="25"/>
    </location>
</feature>
<accession>A0ABD3P9A4</accession>
<dbReference type="PANTHER" id="PTHR12197">
    <property type="entry name" value="HISTONE-LYSINE N-METHYLTRANSFERASE SMYD"/>
    <property type="match status" value="1"/>
</dbReference>
<dbReference type="Pfam" id="PF00856">
    <property type="entry name" value="SET"/>
    <property type="match status" value="1"/>
</dbReference>
<feature type="domain" description="SET" evidence="2">
    <location>
        <begin position="82"/>
        <end position="296"/>
    </location>
</feature>
<dbReference type="PROSITE" id="PS50280">
    <property type="entry name" value="SET"/>
    <property type="match status" value="1"/>
</dbReference>
<evidence type="ECO:0000313" key="3">
    <source>
        <dbReference type="EMBL" id="KAL3784670.1"/>
    </source>
</evidence>
<evidence type="ECO:0000259" key="2">
    <source>
        <dbReference type="PROSITE" id="PS50280"/>
    </source>
</evidence>
<evidence type="ECO:0000313" key="4">
    <source>
        <dbReference type="Proteomes" id="UP001530400"/>
    </source>
</evidence>
<evidence type="ECO:0000256" key="1">
    <source>
        <dbReference type="SAM" id="MobiDB-lite"/>
    </source>
</evidence>
<feature type="region of interest" description="Disordered" evidence="1">
    <location>
        <begin position="1"/>
        <end position="28"/>
    </location>
</feature>
<dbReference type="Proteomes" id="UP001530400">
    <property type="component" value="Unassembled WGS sequence"/>
</dbReference>
<dbReference type="InterPro" id="IPR050869">
    <property type="entry name" value="H3K4_H4K5_MeTrfase"/>
</dbReference>
<keyword evidence="4" id="KW-1185">Reference proteome</keyword>
<sequence length="547" mass="62376">MLSNDNNDPFACFGDEEDSDVEATDTADGREVALQLMKKSNSNMKWESNKETSQSASYSTTFESSYQDQKLRTADLPWPHQPPLYLGPVHLDKSLAEGGGRGYVASRDLPPGTCVLIEEPLVDGWSDEQMSKQLGLESIHFLLRHDNAQFIVDCLQELHPRREKVQHVFNSVKAGEKIDVLDRIQIVDMMSSLEKDASYLEQQQSLVLLAKECGIINPDGSSLTTMEINRLLLTLRYNGFESGLYLHFSMFNHDEDPNCIKYRPEEESEQKVPYNFSEARATRFVKKGEALTLHYLENPREVSHATRRKIIWDQHRFDIGDEDVFLKYVHSPRNIYESELVGGKFPASTREETTNDTEAPATVNIEKSLDDLEDIFLEIQQTFKSNLLGDDKSSYFDRAAALELTLGELIIASNSALDNDNHILLSRCRRMHLDVIELLLSNCSENLTNKQSVEMMARFLQSVQPLLEQQRKRCGNDHPDAARTYHDFAMGIQSLLSHSPKRLLALKLPEMLTLEQCSKMEHLCRSEKNRIEGLYPRDVAEIVSKVQ</sequence>
<dbReference type="Gene3D" id="2.170.270.10">
    <property type="entry name" value="SET domain"/>
    <property type="match status" value="1"/>
</dbReference>
<organism evidence="3 4">
    <name type="scientific">Cyclotella atomus</name>
    <dbReference type="NCBI Taxonomy" id="382360"/>
    <lineage>
        <taxon>Eukaryota</taxon>
        <taxon>Sar</taxon>
        <taxon>Stramenopiles</taxon>
        <taxon>Ochrophyta</taxon>
        <taxon>Bacillariophyta</taxon>
        <taxon>Coscinodiscophyceae</taxon>
        <taxon>Thalassiosirophycidae</taxon>
        <taxon>Stephanodiscales</taxon>
        <taxon>Stephanodiscaceae</taxon>
        <taxon>Cyclotella</taxon>
    </lineage>
</organism>
<name>A0ABD3P9A4_9STRA</name>
<dbReference type="SUPFAM" id="SSF82199">
    <property type="entry name" value="SET domain"/>
    <property type="match status" value="1"/>
</dbReference>
<dbReference type="InterPro" id="IPR046341">
    <property type="entry name" value="SET_dom_sf"/>
</dbReference>
<reference evidence="3 4" key="1">
    <citation type="submission" date="2024-10" db="EMBL/GenBank/DDBJ databases">
        <title>Updated reference genomes for cyclostephanoid diatoms.</title>
        <authorList>
            <person name="Roberts W.R."/>
            <person name="Alverson A.J."/>
        </authorList>
    </citation>
    <scope>NUCLEOTIDE SEQUENCE [LARGE SCALE GENOMIC DNA]</scope>
    <source>
        <strain evidence="3 4">AJA010-31</strain>
    </source>
</reference>
<protein>
    <recommendedName>
        <fullName evidence="2">SET domain-containing protein</fullName>
    </recommendedName>
</protein>